<gene>
    <name evidence="9" type="ORF">M9Y10_006037</name>
</gene>
<organism evidence="9 10">
    <name type="scientific">Tritrichomonas musculus</name>
    <dbReference type="NCBI Taxonomy" id="1915356"/>
    <lineage>
        <taxon>Eukaryota</taxon>
        <taxon>Metamonada</taxon>
        <taxon>Parabasalia</taxon>
        <taxon>Tritrichomonadida</taxon>
        <taxon>Tritrichomonadidae</taxon>
        <taxon>Tritrichomonas</taxon>
    </lineage>
</organism>
<keyword evidence="4 7" id="KW-1133">Transmembrane helix</keyword>
<protein>
    <recommendedName>
        <fullName evidence="8">t-SNARE coiled-coil homology domain-containing protein</fullName>
    </recommendedName>
</protein>
<dbReference type="CDD" id="cd15848">
    <property type="entry name" value="SNARE_syntaxin1-like"/>
    <property type="match status" value="1"/>
</dbReference>
<evidence type="ECO:0000313" key="10">
    <source>
        <dbReference type="Proteomes" id="UP001470230"/>
    </source>
</evidence>
<evidence type="ECO:0000256" key="1">
    <source>
        <dbReference type="ARBA" id="ARBA00004211"/>
    </source>
</evidence>
<comment type="subcellular location">
    <subcellularLocation>
        <location evidence="1">Membrane</location>
        <topology evidence="1">Single-pass type IV membrane protein</topology>
    </subcellularLocation>
</comment>
<dbReference type="InterPro" id="IPR000727">
    <property type="entry name" value="T_SNARE_dom"/>
</dbReference>
<evidence type="ECO:0000256" key="4">
    <source>
        <dbReference type="ARBA" id="ARBA00022989"/>
    </source>
</evidence>
<evidence type="ECO:0000256" key="3">
    <source>
        <dbReference type="ARBA" id="ARBA00022692"/>
    </source>
</evidence>
<evidence type="ECO:0000259" key="8">
    <source>
        <dbReference type="PROSITE" id="PS50192"/>
    </source>
</evidence>
<dbReference type="EMBL" id="JAPFFF010000012">
    <property type="protein sequence ID" value="KAK8875862.1"/>
    <property type="molecule type" value="Genomic_DNA"/>
</dbReference>
<evidence type="ECO:0000313" key="9">
    <source>
        <dbReference type="EMBL" id="KAK8875862.1"/>
    </source>
</evidence>
<evidence type="ECO:0000256" key="2">
    <source>
        <dbReference type="ARBA" id="ARBA00009063"/>
    </source>
</evidence>
<feature type="transmembrane region" description="Helical" evidence="7">
    <location>
        <begin position="271"/>
        <end position="294"/>
    </location>
</feature>
<dbReference type="Proteomes" id="UP001470230">
    <property type="component" value="Unassembled WGS sequence"/>
</dbReference>
<dbReference type="InterPro" id="IPR006012">
    <property type="entry name" value="Syntaxin/epimorphin_CS"/>
</dbReference>
<name>A0ABR2JD57_9EUKA</name>
<dbReference type="PANTHER" id="PTHR19957:SF307">
    <property type="entry name" value="PROTEIN SSO1-RELATED"/>
    <property type="match status" value="1"/>
</dbReference>
<dbReference type="Pfam" id="PF00804">
    <property type="entry name" value="Syntaxin"/>
    <property type="match status" value="1"/>
</dbReference>
<dbReference type="SMART" id="SM00503">
    <property type="entry name" value="SynN"/>
    <property type="match status" value="1"/>
</dbReference>
<dbReference type="Gene3D" id="1.20.58.70">
    <property type="match status" value="1"/>
</dbReference>
<reference evidence="9 10" key="1">
    <citation type="submission" date="2024-04" db="EMBL/GenBank/DDBJ databases">
        <title>Tritrichomonas musculus Genome.</title>
        <authorList>
            <person name="Alves-Ferreira E."/>
            <person name="Grigg M."/>
            <person name="Lorenzi H."/>
            <person name="Galac M."/>
        </authorList>
    </citation>
    <scope>NUCLEOTIDE SEQUENCE [LARGE SCALE GENOMIC DNA]</scope>
    <source>
        <strain evidence="9 10">EAF2021</strain>
    </source>
</reference>
<dbReference type="PROSITE" id="PS50192">
    <property type="entry name" value="T_SNARE"/>
    <property type="match status" value="1"/>
</dbReference>
<keyword evidence="3 7" id="KW-0812">Transmembrane</keyword>
<dbReference type="SUPFAM" id="SSF47661">
    <property type="entry name" value="t-snare proteins"/>
    <property type="match status" value="1"/>
</dbReference>
<evidence type="ECO:0000256" key="7">
    <source>
        <dbReference type="SAM" id="Phobius"/>
    </source>
</evidence>
<dbReference type="PROSITE" id="PS00914">
    <property type="entry name" value="SYNTAXIN"/>
    <property type="match status" value="1"/>
</dbReference>
<dbReference type="InterPro" id="IPR006011">
    <property type="entry name" value="Syntaxin_N"/>
</dbReference>
<dbReference type="SMART" id="SM00397">
    <property type="entry name" value="t_SNARE"/>
    <property type="match status" value="1"/>
</dbReference>
<dbReference type="InterPro" id="IPR045242">
    <property type="entry name" value="Syntaxin"/>
</dbReference>
<evidence type="ECO:0000256" key="5">
    <source>
        <dbReference type="ARBA" id="ARBA00023136"/>
    </source>
</evidence>
<dbReference type="InterPro" id="IPR010989">
    <property type="entry name" value="SNARE"/>
</dbReference>
<evidence type="ECO:0000256" key="6">
    <source>
        <dbReference type="RuleBase" id="RU003858"/>
    </source>
</evidence>
<accession>A0ABR2JD57</accession>
<sequence>MVDVLATLRSNTPGIKPEPLPPLNDQDDPYAPFWDKQSKIQSKITEIDYAVGEIEQIDEEMHNTSDKEQVAECRKQLNSKMAEINNSGNSIRQDLEELKDIIQKEEKDNPDSADARLMQNHFHLLNNNFANTINNFQSVQSEIKKKLAQQLIRHCRIAGKNDLTEEQAEEIVQSNPEKLNENMFETMGEQSQQVANIYNSIASRHQDILEIEERLNDILDLFIQFSIVVHDQGRQVDNIGENILQAKDYVKRGTVMLEEAKKDQKKSRKCIWIFLICGIILLVIVIILAVVIPLKR</sequence>
<dbReference type="PANTHER" id="PTHR19957">
    <property type="entry name" value="SYNTAXIN"/>
    <property type="match status" value="1"/>
</dbReference>
<keyword evidence="10" id="KW-1185">Reference proteome</keyword>
<dbReference type="Pfam" id="PF05739">
    <property type="entry name" value="SNARE"/>
    <property type="match status" value="1"/>
</dbReference>
<comment type="caution">
    <text evidence="9">The sequence shown here is derived from an EMBL/GenBank/DDBJ whole genome shotgun (WGS) entry which is preliminary data.</text>
</comment>
<comment type="similarity">
    <text evidence="2 6">Belongs to the syntaxin family.</text>
</comment>
<feature type="domain" description="T-SNARE coiled-coil homology" evidence="8">
    <location>
        <begin position="198"/>
        <end position="260"/>
    </location>
</feature>
<proteinExistence type="inferred from homology"/>
<keyword evidence="5 7" id="KW-0472">Membrane</keyword>
<dbReference type="Gene3D" id="1.20.5.110">
    <property type="match status" value="1"/>
</dbReference>